<gene>
    <name evidence="2" type="ORF">E2C01_101620</name>
</gene>
<keyword evidence="3" id="KW-1185">Reference proteome</keyword>
<sequence length="83" mass="9517">MKGEVRLRESRQDWRRIMKSRDVGEKGEGSGRNEDSAEPVVTVLCHSLLPCGWELYGMRGREGKGRVARGERRTMHTRQVGFT</sequence>
<evidence type="ECO:0000313" key="3">
    <source>
        <dbReference type="Proteomes" id="UP000324222"/>
    </source>
</evidence>
<organism evidence="2 3">
    <name type="scientific">Portunus trituberculatus</name>
    <name type="common">Swimming crab</name>
    <name type="synonym">Neptunus trituberculatus</name>
    <dbReference type="NCBI Taxonomy" id="210409"/>
    <lineage>
        <taxon>Eukaryota</taxon>
        <taxon>Metazoa</taxon>
        <taxon>Ecdysozoa</taxon>
        <taxon>Arthropoda</taxon>
        <taxon>Crustacea</taxon>
        <taxon>Multicrustacea</taxon>
        <taxon>Malacostraca</taxon>
        <taxon>Eumalacostraca</taxon>
        <taxon>Eucarida</taxon>
        <taxon>Decapoda</taxon>
        <taxon>Pleocyemata</taxon>
        <taxon>Brachyura</taxon>
        <taxon>Eubrachyura</taxon>
        <taxon>Portunoidea</taxon>
        <taxon>Portunidae</taxon>
        <taxon>Portuninae</taxon>
        <taxon>Portunus</taxon>
    </lineage>
</organism>
<dbReference type="Proteomes" id="UP000324222">
    <property type="component" value="Unassembled WGS sequence"/>
</dbReference>
<feature type="compositionally biased region" description="Basic and acidic residues" evidence="1">
    <location>
        <begin position="16"/>
        <end position="35"/>
    </location>
</feature>
<name>A0A5B7KFB8_PORTR</name>
<reference evidence="2 3" key="1">
    <citation type="submission" date="2019-05" db="EMBL/GenBank/DDBJ databases">
        <title>Another draft genome of Portunus trituberculatus and its Hox gene families provides insights of decapod evolution.</title>
        <authorList>
            <person name="Jeong J.-H."/>
            <person name="Song I."/>
            <person name="Kim S."/>
            <person name="Choi T."/>
            <person name="Kim D."/>
            <person name="Ryu S."/>
            <person name="Kim W."/>
        </authorList>
    </citation>
    <scope>NUCLEOTIDE SEQUENCE [LARGE SCALE GENOMIC DNA]</scope>
    <source>
        <tissue evidence="2">Muscle</tissue>
    </source>
</reference>
<evidence type="ECO:0000313" key="2">
    <source>
        <dbReference type="EMBL" id="MPD05850.1"/>
    </source>
</evidence>
<protein>
    <submittedName>
        <fullName evidence="2">Uncharacterized protein</fullName>
    </submittedName>
</protein>
<feature type="region of interest" description="Disordered" evidence="1">
    <location>
        <begin position="16"/>
        <end position="37"/>
    </location>
</feature>
<proteinExistence type="predicted"/>
<accession>A0A5B7KFB8</accession>
<dbReference type="AlphaFoldDB" id="A0A5B7KFB8"/>
<dbReference type="EMBL" id="VSRR010148066">
    <property type="protein sequence ID" value="MPD05850.1"/>
    <property type="molecule type" value="Genomic_DNA"/>
</dbReference>
<evidence type="ECO:0000256" key="1">
    <source>
        <dbReference type="SAM" id="MobiDB-lite"/>
    </source>
</evidence>
<comment type="caution">
    <text evidence="2">The sequence shown here is derived from an EMBL/GenBank/DDBJ whole genome shotgun (WGS) entry which is preliminary data.</text>
</comment>